<name>A0A3M6RKV5_9BURK</name>
<feature type="transmembrane region" description="Helical" evidence="1">
    <location>
        <begin position="178"/>
        <end position="198"/>
    </location>
</feature>
<feature type="transmembrane region" description="Helical" evidence="1">
    <location>
        <begin position="232"/>
        <end position="249"/>
    </location>
</feature>
<comment type="caution">
    <text evidence="2">The sequence shown here is derived from an EMBL/GenBank/DDBJ whole genome shotgun (WGS) entry which is preliminary data.</text>
</comment>
<dbReference type="EMBL" id="RDQJ01000005">
    <property type="protein sequence ID" value="RMX15991.1"/>
    <property type="molecule type" value="Genomic_DNA"/>
</dbReference>
<feature type="transmembrane region" description="Helical" evidence="1">
    <location>
        <begin position="121"/>
        <end position="145"/>
    </location>
</feature>
<reference evidence="2 3" key="1">
    <citation type="submission" date="2018-10" db="EMBL/GenBank/DDBJ databases">
        <title>Comamonadaceae CDC group NO-1 genome sequencing and assembly.</title>
        <authorList>
            <person name="Bernier A.-M."/>
            <person name="Bernard K."/>
        </authorList>
    </citation>
    <scope>NUCLEOTIDE SEQUENCE [LARGE SCALE GENOMIC DNA]</scope>
    <source>
        <strain evidence="2 3">NML180582</strain>
    </source>
</reference>
<proteinExistence type="predicted"/>
<feature type="transmembrane region" description="Helical" evidence="1">
    <location>
        <begin position="41"/>
        <end position="60"/>
    </location>
</feature>
<protein>
    <recommendedName>
        <fullName evidence="4">Alkaline phytoceramidase</fullName>
    </recommendedName>
</protein>
<evidence type="ECO:0000313" key="2">
    <source>
        <dbReference type="EMBL" id="RMX15991.1"/>
    </source>
</evidence>
<keyword evidence="1" id="KW-1133">Transmembrane helix</keyword>
<keyword evidence="1" id="KW-0812">Transmembrane</keyword>
<dbReference type="Proteomes" id="UP000275180">
    <property type="component" value="Unassembled WGS sequence"/>
</dbReference>
<feature type="transmembrane region" description="Helical" evidence="1">
    <location>
        <begin position="80"/>
        <end position="101"/>
    </location>
</feature>
<dbReference type="AlphaFoldDB" id="A0A3M6RKV5"/>
<evidence type="ECO:0008006" key="4">
    <source>
        <dbReference type="Google" id="ProtNLM"/>
    </source>
</evidence>
<feature type="transmembrane region" description="Helical" evidence="1">
    <location>
        <begin position="151"/>
        <end position="171"/>
    </location>
</feature>
<keyword evidence="1" id="KW-0472">Membrane</keyword>
<gene>
    <name evidence="2" type="ORF">EBQ34_05330</name>
</gene>
<dbReference type="PANTHER" id="PTHR34368:SF1">
    <property type="entry name" value="OS01G0962200 PROTEIN"/>
    <property type="match status" value="1"/>
</dbReference>
<organism evidence="2 3">
    <name type="scientific">Vandammella animalimorsus</name>
    <dbReference type="NCBI Taxonomy" id="2029117"/>
    <lineage>
        <taxon>Bacteria</taxon>
        <taxon>Pseudomonadati</taxon>
        <taxon>Pseudomonadota</taxon>
        <taxon>Betaproteobacteria</taxon>
        <taxon>Burkholderiales</taxon>
        <taxon>Comamonadaceae</taxon>
        <taxon>Vandammella</taxon>
    </lineage>
</organism>
<sequence>MFWSHAMPAKKSFVLAASFSPSFAMVDGSHYTARARSAQQLARWALLAFAALLALLAALLPPVQQLAHYHDFADQRSLLGLPNAMDVLTNLCFLAAAIVIARAMRQYRRAMQRAHVRIMPLWWHLCGLAALGFAATALGSGIYHLQPNDAGVLWDRLAMGIVFAAIVGLAVRQIACDASALLATALTFAASCASLAVWHATGNFTPWSVLQGGGMALLLAIGLGTRLGLPRSAGMPALGLLAIIGWYLLCKVCELGDHALFEASAGLISGHSLKHVLAAAAGWPIARMLYNATPMRR</sequence>
<dbReference type="PANTHER" id="PTHR34368">
    <property type="entry name" value="OS01G0962200 PROTEIN"/>
    <property type="match status" value="1"/>
</dbReference>
<evidence type="ECO:0000256" key="1">
    <source>
        <dbReference type="SAM" id="Phobius"/>
    </source>
</evidence>
<evidence type="ECO:0000313" key="3">
    <source>
        <dbReference type="Proteomes" id="UP000275180"/>
    </source>
</evidence>
<accession>A0A3M6RKV5</accession>